<dbReference type="EMBL" id="JAQQWE010000005">
    <property type="protein sequence ID" value="KAK7952101.1"/>
    <property type="molecule type" value="Genomic_DNA"/>
</dbReference>
<organism evidence="1 2">
    <name type="scientific">Apiospora aurea</name>
    <dbReference type="NCBI Taxonomy" id="335848"/>
    <lineage>
        <taxon>Eukaryota</taxon>
        <taxon>Fungi</taxon>
        <taxon>Dikarya</taxon>
        <taxon>Ascomycota</taxon>
        <taxon>Pezizomycotina</taxon>
        <taxon>Sordariomycetes</taxon>
        <taxon>Xylariomycetidae</taxon>
        <taxon>Amphisphaeriales</taxon>
        <taxon>Apiosporaceae</taxon>
        <taxon>Apiospora</taxon>
    </lineage>
</organism>
<protein>
    <submittedName>
        <fullName evidence="1">Uncharacterized protein</fullName>
    </submittedName>
</protein>
<dbReference type="RefSeq" id="XP_066700163.1">
    <property type="nucleotide sequence ID" value="XM_066844051.1"/>
</dbReference>
<name>A0ABR1QDP2_9PEZI</name>
<gene>
    <name evidence="1" type="ORF">PG986_007829</name>
</gene>
<evidence type="ECO:0000313" key="2">
    <source>
        <dbReference type="Proteomes" id="UP001391051"/>
    </source>
</evidence>
<keyword evidence="2" id="KW-1185">Reference proteome</keyword>
<proteinExistence type="predicted"/>
<evidence type="ECO:0000313" key="1">
    <source>
        <dbReference type="EMBL" id="KAK7952101.1"/>
    </source>
</evidence>
<reference evidence="1 2" key="1">
    <citation type="submission" date="2023-01" db="EMBL/GenBank/DDBJ databases">
        <title>Analysis of 21 Apiospora genomes using comparative genomics revels a genus with tremendous synthesis potential of carbohydrate active enzymes and secondary metabolites.</title>
        <authorList>
            <person name="Sorensen T."/>
        </authorList>
    </citation>
    <scope>NUCLEOTIDE SEQUENCE [LARGE SCALE GENOMIC DNA]</scope>
    <source>
        <strain evidence="1 2">CBS 24483</strain>
    </source>
</reference>
<dbReference type="Proteomes" id="UP001391051">
    <property type="component" value="Unassembled WGS sequence"/>
</dbReference>
<accession>A0ABR1QDP2</accession>
<dbReference type="GeneID" id="92077113"/>
<sequence>MGLSNWPDICLGSLTPLLPEDFPIDEDHEFKPDNFYFLKGCVHFKNTAQILDMTNKVKKSRWRDFSQSFLRDVDNAAKKADEEQEKPKYEIKSCGEMMRTIKTMVDGQKGEKICELSMTFVSFDSSMVRFPDKEHSRHPLEICPVEAGSENKHECFVRHSIPYFWDMSSQFGTLYKCLNQKRVKIASICAFGFGKDAVLAIEGDQLDDVCALSTCIILLNGRDAMDH</sequence>
<comment type="caution">
    <text evidence="1">The sequence shown here is derived from an EMBL/GenBank/DDBJ whole genome shotgun (WGS) entry which is preliminary data.</text>
</comment>